<organism evidence="2 3">
    <name type="scientific">Scylla paramamosain</name>
    <name type="common">Mud crab</name>
    <dbReference type="NCBI Taxonomy" id="85552"/>
    <lineage>
        <taxon>Eukaryota</taxon>
        <taxon>Metazoa</taxon>
        <taxon>Ecdysozoa</taxon>
        <taxon>Arthropoda</taxon>
        <taxon>Crustacea</taxon>
        <taxon>Multicrustacea</taxon>
        <taxon>Malacostraca</taxon>
        <taxon>Eumalacostraca</taxon>
        <taxon>Eucarida</taxon>
        <taxon>Decapoda</taxon>
        <taxon>Pleocyemata</taxon>
        <taxon>Brachyura</taxon>
        <taxon>Eubrachyura</taxon>
        <taxon>Portunoidea</taxon>
        <taxon>Portunidae</taxon>
        <taxon>Portuninae</taxon>
        <taxon>Scylla</taxon>
    </lineage>
</organism>
<evidence type="ECO:0000259" key="1">
    <source>
        <dbReference type="PROSITE" id="PS50835"/>
    </source>
</evidence>
<keyword evidence="3" id="KW-1185">Reference proteome</keyword>
<dbReference type="SUPFAM" id="SSF48726">
    <property type="entry name" value="Immunoglobulin"/>
    <property type="match status" value="1"/>
</dbReference>
<proteinExistence type="predicted"/>
<dbReference type="Pfam" id="PF13927">
    <property type="entry name" value="Ig_3"/>
    <property type="match status" value="1"/>
</dbReference>
<name>A0AAW0URC3_SCYPA</name>
<dbReference type="EMBL" id="JARAKH010000009">
    <property type="protein sequence ID" value="KAK8401310.1"/>
    <property type="molecule type" value="Genomic_DNA"/>
</dbReference>
<evidence type="ECO:0000313" key="2">
    <source>
        <dbReference type="EMBL" id="KAK8401310.1"/>
    </source>
</evidence>
<dbReference type="CDD" id="cd00096">
    <property type="entry name" value="Ig"/>
    <property type="match status" value="1"/>
</dbReference>
<dbReference type="Proteomes" id="UP001487740">
    <property type="component" value="Unassembled WGS sequence"/>
</dbReference>
<feature type="domain" description="Ig-like" evidence="1">
    <location>
        <begin position="212"/>
        <end position="289"/>
    </location>
</feature>
<dbReference type="AlphaFoldDB" id="A0AAW0URC3"/>
<dbReference type="InterPro" id="IPR036179">
    <property type="entry name" value="Ig-like_dom_sf"/>
</dbReference>
<dbReference type="PROSITE" id="PS50835">
    <property type="entry name" value="IG_LIKE"/>
    <property type="match status" value="2"/>
</dbReference>
<dbReference type="InterPro" id="IPR007110">
    <property type="entry name" value="Ig-like_dom"/>
</dbReference>
<dbReference type="SMART" id="SM00409">
    <property type="entry name" value="IG"/>
    <property type="match status" value="2"/>
</dbReference>
<evidence type="ECO:0000313" key="3">
    <source>
        <dbReference type="Proteomes" id="UP001487740"/>
    </source>
</evidence>
<dbReference type="InterPro" id="IPR003598">
    <property type="entry name" value="Ig_sub2"/>
</dbReference>
<protein>
    <recommendedName>
        <fullName evidence="1">Ig-like domain-containing protein</fullName>
    </recommendedName>
</protein>
<comment type="caution">
    <text evidence="2">The sequence shown here is derived from an EMBL/GenBank/DDBJ whole genome shotgun (WGS) entry which is preliminary data.</text>
</comment>
<sequence>MCEAVIRRGAARTRHSCPRICTAHISPQPPVRPSPPGGPMIFPALSLLLLQLAARGTSAKAKQNASPSPRLSPLAEEVKWSASCSPRVALLRPNQDAMLACEMYAPSGTSLVWLKNENQILPQTKAPQRFLPLLPDVAVSRKGRRRSVPYLHISTDVYIDCASSKNQGYYSLKLTTPSRRVYTRNFTVILTGDRANPALSCYLGHRRVEQIPRIWQYARRAQGKHGESVLLPCRVLERGVNTTTTWYFRDKRLVPGFNGHKYQVQPSGDLLVLEMEPKDAGLYTCTVHNTLMPYLFDRVHTWLMMPKGRPTAP</sequence>
<reference evidence="2 3" key="1">
    <citation type="submission" date="2023-03" db="EMBL/GenBank/DDBJ databases">
        <title>High-quality genome of Scylla paramamosain provides insights in environmental adaptation.</title>
        <authorList>
            <person name="Zhang L."/>
        </authorList>
    </citation>
    <scope>NUCLEOTIDE SEQUENCE [LARGE SCALE GENOMIC DNA]</scope>
    <source>
        <strain evidence="2">LZ_2023a</strain>
        <tissue evidence="2">Muscle</tissue>
    </source>
</reference>
<feature type="domain" description="Ig-like" evidence="1">
    <location>
        <begin position="69"/>
        <end position="182"/>
    </location>
</feature>
<dbReference type="SMART" id="SM00408">
    <property type="entry name" value="IGc2"/>
    <property type="match status" value="1"/>
</dbReference>
<dbReference type="Gene3D" id="2.60.40.10">
    <property type="entry name" value="Immunoglobulins"/>
    <property type="match status" value="1"/>
</dbReference>
<dbReference type="InterPro" id="IPR013783">
    <property type="entry name" value="Ig-like_fold"/>
</dbReference>
<dbReference type="InterPro" id="IPR003599">
    <property type="entry name" value="Ig_sub"/>
</dbReference>
<gene>
    <name evidence="2" type="ORF">O3P69_002822</name>
</gene>
<accession>A0AAW0URC3</accession>